<reference evidence="1 2" key="1">
    <citation type="submission" date="2019-05" db="EMBL/GenBank/DDBJ databases">
        <title>Mikania micrantha, genome provides insights into the molecular mechanism of rapid growth.</title>
        <authorList>
            <person name="Liu B."/>
        </authorList>
    </citation>
    <scope>NUCLEOTIDE SEQUENCE [LARGE SCALE GENOMIC DNA]</scope>
    <source>
        <strain evidence="1">NLD-2019</strain>
        <tissue evidence="1">Leaf</tissue>
    </source>
</reference>
<comment type="caution">
    <text evidence="1">The sequence shown here is derived from an EMBL/GenBank/DDBJ whole genome shotgun (WGS) entry which is preliminary data.</text>
</comment>
<dbReference type="Gene3D" id="3.30.830.10">
    <property type="entry name" value="Metalloenzyme, LuxS/M16 peptidase-like"/>
    <property type="match status" value="1"/>
</dbReference>
<keyword evidence="2" id="KW-1185">Reference proteome</keyword>
<gene>
    <name evidence="1" type="ORF">E3N88_13884</name>
</gene>
<dbReference type="EMBL" id="SZYD01000007">
    <property type="protein sequence ID" value="KAD5802524.1"/>
    <property type="molecule type" value="Genomic_DNA"/>
</dbReference>
<dbReference type="GO" id="GO:0046872">
    <property type="term" value="F:metal ion binding"/>
    <property type="evidence" value="ECO:0007669"/>
    <property type="project" value="InterPro"/>
</dbReference>
<dbReference type="AlphaFoldDB" id="A0A5N6NZW1"/>
<proteinExistence type="predicted"/>
<evidence type="ECO:0000313" key="2">
    <source>
        <dbReference type="Proteomes" id="UP000326396"/>
    </source>
</evidence>
<dbReference type="Proteomes" id="UP000326396">
    <property type="component" value="Linkage Group LG15"/>
</dbReference>
<protein>
    <submittedName>
        <fullName evidence="1">Uncharacterized protein</fullName>
    </submittedName>
</protein>
<dbReference type="SUPFAM" id="SSF63411">
    <property type="entry name" value="LuxS/MPP-like metallohydrolase"/>
    <property type="match status" value="1"/>
</dbReference>
<sequence>MLLKTLNNQIRIRNDDAPLTQFVVAINGASWKDPYSIALMVIQAMLGSWNKRAGAGKHMGDWFPDELRQAGIRGNEKEPVDARGEGDCWAAGDEASNRKTRGLSESPIDLYRIFERSKLHCTTFTFSYAARHRHFDLNLQLLQFCGPASTQISNYPIQLCGFPLLQFFSSVECGPSLLGFSASW</sequence>
<organism evidence="1 2">
    <name type="scientific">Mikania micrantha</name>
    <name type="common">bitter vine</name>
    <dbReference type="NCBI Taxonomy" id="192012"/>
    <lineage>
        <taxon>Eukaryota</taxon>
        <taxon>Viridiplantae</taxon>
        <taxon>Streptophyta</taxon>
        <taxon>Embryophyta</taxon>
        <taxon>Tracheophyta</taxon>
        <taxon>Spermatophyta</taxon>
        <taxon>Magnoliopsida</taxon>
        <taxon>eudicotyledons</taxon>
        <taxon>Gunneridae</taxon>
        <taxon>Pentapetalae</taxon>
        <taxon>asterids</taxon>
        <taxon>campanulids</taxon>
        <taxon>Asterales</taxon>
        <taxon>Asteraceae</taxon>
        <taxon>Asteroideae</taxon>
        <taxon>Heliantheae alliance</taxon>
        <taxon>Eupatorieae</taxon>
        <taxon>Mikania</taxon>
    </lineage>
</organism>
<evidence type="ECO:0000313" key="1">
    <source>
        <dbReference type="EMBL" id="KAD5802524.1"/>
    </source>
</evidence>
<dbReference type="OrthoDB" id="10251424at2759"/>
<name>A0A5N6NZW1_9ASTR</name>
<dbReference type="InterPro" id="IPR011249">
    <property type="entry name" value="Metalloenz_LuxS/M16"/>
</dbReference>
<accession>A0A5N6NZW1</accession>